<dbReference type="PATRIC" id="fig|69370.6.peg.995"/>
<sequence>MSDFRERIPDDERDVPVDDSVEFELPPPTIDPLEAVEEDVDELELEERESAIEAGEIAPDD</sequence>
<dbReference type="OrthoDB" id="5084165at2"/>
<protein>
    <submittedName>
        <fullName evidence="2">Uncharacterized protein</fullName>
    </submittedName>
</protein>
<comment type="caution">
    <text evidence="2">The sequence shown here is derived from an EMBL/GenBank/DDBJ whole genome shotgun (WGS) entry which is preliminary data.</text>
</comment>
<proteinExistence type="predicted"/>
<evidence type="ECO:0000256" key="1">
    <source>
        <dbReference type="SAM" id="MobiDB-lite"/>
    </source>
</evidence>
<dbReference type="EMBL" id="JYJA01000027">
    <property type="protein sequence ID" value="KJL44319.1"/>
    <property type="molecule type" value="Genomic_DNA"/>
</dbReference>
<feature type="region of interest" description="Disordered" evidence="1">
    <location>
        <begin position="1"/>
        <end position="29"/>
    </location>
</feature>
<organism evidence="2 3">
    <name type="scientific">Microbacterium trichothecenolyticum</name>
    <name type="common">Aureobacterium trichothecenolyticum</name>
    <dbReference type="NCBI Taxonomy" id="69370"/>
    <lineage>
        <taxon>Bacteria</taxon>
        <taxon>Bacillati</taxon>
        <taxon>Actinomycetota</taxon>
        <taxon>Actinomycetes</taxon>
        <taxon>Micrococcales</taxon>
        <taxon>Microbacteriaceae</taxon>
        <taxon>Microbacterium</taxon>
    </lineage>
</organism>
<dbReference type="RefSeq" id="WP_045297299.1">
    <property type="nucleotide sequence ID" value="NZ_JYJA01000027.1"/>
</dbReference>
<feature type="compositionally biased region" description="Basic and acidic residues" evidence="1">
    <location>
        <begin position="1"/>
        <end position="16"/>
    </location>
</feature>
<name>A0A0M2HCI8_MICTR</name>
<dbReference type="AlphaFoldDB" id="A0A0M2HCI8"/>
<evidence type="ECO:0000313" key="3">
    <source>
        <dbReference type="Proteomes" id="UP000034098"/>
    </source>
</evidence>
<evidence type="ECO:0000313" key="2">
    <source>
        <dbReference type="EMBL" id="KJL44319.1"/>
    </source>
</evidence>
<accession>A0A0M2HCI8</accession>
<keyword evidence="3" id="KW-1185">Reference proteome</keyword>
<dbReference type="Proteomes" id="UP000034098">
    <property type="component" value="Unassembled WGS sequence"/>
</dbReference>
<reference evidence="2 3" key="1">
    <citation type="submission" date="2015-02" db="EMBL/GenBank/DDBJ databases">
        <title>Draft genome sequences of ten Microbacterium spp. with emphasis on heavy metal contaminated environments.</title>
        <authorList>
            <person name="Corretto E."/>
        </authorList>
    </citation>
    <scope>NUCLEOTIDE SEQUENCE [LARGE SCALE GENOMIC DNA]</scope>
    <source>
        <strain evidence="2 3">DSM 8608</strain>
    </source>
</reference>
<gene>
    <name evidence="2" type="ORF">RS82_00962</name>
</gene>